<dbReference type="PANTHER" id="PTHR14326:SF44">
    <property type="entry name" value="TARGETING PROTEIN FOR XKLP2"/>
    <property type="match status" value="1"/>
</dbReference>
<feature type="region of interest" description="Disordered" evidence="1">
    <location>
        <begin position="239"/>
        <end position="261"/>
    </location>
</feature>
<dbReference type="CDD" id="cd06222">
    <property type="entry name" value="RNase_H_like"/>
    <property type="match status" value="1"/>
</dbReference>
<evidence type="ECO:0000256" key="1">
    <source>
        <dbReference type="SAM" id="MobiDB-lite"/>
    </source>
</evidence>
<dbReference type="OrthoDB" id="1684416at2759"/>
<dbReference type="Pfam" id="PF12214">
    <property type="entry name" value="TPX2_importin"/>
    <property type="match status" value="2"/>
</dbReference>
<dbReference type="GO" id="GO:0060236">
    <property type="term" value="P:regulation of mitotic spindle organization"/>
    <property type="evidence" value="ECO:0007669"/>
    <property type="project" value="InterPro"/>
</dbReference>
<name>A0A834H0D6_RHOSS</name>
<evidence type="ECO:0000313" key="4">
    <source>
        <dbReference type="EMBL" id="KAF7144706.1"/>
    </source>
</evidence>
<accession>A0A834H0D6</accession>
<evidence type="ECO:0008006" key="6">
    <source>
        <dbReference type="Google" id="ProtNLM"/>
    </source>
</evidence>
<dbReference type="GO" id="GO:0005880">
    <property type="term" value="C:nuclear microtubule"/>
    <property type="evidence" value="ECO:0007669"/>
    <property type="project" value="TreeGrafter"/>
</dbReference>
<feature type="domain" description="TPX2 central" evidence="2">
    <location>
        <begin position="367"/>
        <end position="415"/>
    </location>
</feature>
<dbReference type="Pfam" id="PF13456">
    <property type="entry name" value="RVT_3"/>
    <property type="match status" value="1"/>
</dbReference>
<feature type="region of interest" description="Disordered" evidence="1">
    <location>
        <begin position="477"/>
        <end position="510"/>
    </location>
</feature>
<evidence type="ECO:0000259" key="3">
    <source>
        <dbReference type="Pfam" id="PF13456"/>
    </source>
</evidence>
<evidence type="ECO:0000313" key="5">
    <source>
        <dbReference type="Proteomes" id="UP000626092"/>
    </source>
</evidence>
<protein>
    <recommendedName>
        <fullName evidence="6">TPX2 central domain-containing protein</fullName>
    </recommendedName>
</protein>
<dbReference type="GO" id="GO:0008017">
    <property type="term" value="F:microtubule binding"/>
    <property type="evidence" value="ECO:0007669"/>
    <property type="project" value="TreeGrafter"/>
</dbReference>
<feature type="domain" description="RNase H type-1" evidence="3">
    <location>
        <begin position="10"/>
        <end position="76"/>
    </location>
</feature>
<dbReference type="GO" id="GO:0003676">
    <property type="term" value="F:nucleic acid binding"/>
    <property type="evidence" value="ECO:0007669"/>
    <property type="project" value="InterPro"/>
</dbReference>
<dbReference type="AlphaFoldDB" id="A0A834H0D6"/>
<feature type="region of interest" description="Disordered" evidence="1">
    <location>
        <begin position="295"/>
        <end position="330"/>
    </location>
</feature>
<dbReference type="InterPro" id="IPR027330">
    <property type="entry name" value="TPX2_central_dom"/>
</dbReference>
<feature type="compositionally biased region" description="Polar residues" evidence="1">
    <location>
        <begin position="245"/>
        <end position="256"/>
    </location>
</feature>
<dbReference type="GO" id="GO:0030295">
    <property type="term" value="F:protein kinase activator activity"/>
    <property type="evidence" value="ECO:0007669"/>
    <property type="project" value="TreeGrafter"/>
</dbReference>
<feature type="compositionally biased region" description="Basic and acidic residues" evidence="1">
    <location>
        <begin position="319"/>
        <end position="329"/>
    </location>
</feature>
<dbReference type="EMBL" id="WJXA01000004">
    <property type="protein sequence ID" value="KAF7144706.1"/>
    <property type="molecule type" value="Genomic_DNA"/>
</dbReference>
<dbReference type="GO" id="GO:0005819">
    <property type="term" value="C:spindle"/>
    <property type="evidence" value="ECO:0007669"/>
    <property type="project" value="InterPro"/>
</dbReference>
<organism evidence="4 5">
    <name type="scientific">Rhododendron simsii</name>
    <name type="common">Sims's rhododendron</name>
    <dbReference type="NCBI Taxonomy" id="118357"/>
    <lineage>
        <taxon>Eukaryota</taxon>
        <taxon>Viridiplantae</taxon>
        <taxon>Streptophyta</taxon>
        <taxon>Embryophyta</taxon>
        <taxon>Tracheophyta</taxon>
        <taxon>Spermatophyta</taxon>
        <taxon>Magnoliopsida</taxon>
        <taxon>eudicotyledons</taxon>
        <taxon>Gunneridae</taxon>
        <taxon>Pentapetalae</taxon>
        <taxon>asterids</taxon>
        <taxon>Ericales</taxon>
        <taxon>Ericaceae</taxon>
        <taxon>Ericoideae</taxon>
        <taxon>Rhodoreae</taxon>
        <taxon>Rhododendron</taxon>
    </lineage>
</organism>
<evidence type="ECO:0000259" key="2">
    <source>
        <dbReference type="Pfam" id="PF12214"/>
    </source>
</evidence>
<proteinExistence type="predicted"/>
<gene>
    <name evidence="4" type="ORF">RHSIM_Rhsim04G0070200</name>
</gene>
<dbReference type="GO" id="GO:0004523">
    <property type="term" value="F:RNA-DNA hybrid ribonuclease activity"/>
    <property type="evidence" value="ECO:0007669"/>
    <property type="project" value="InterPro"/>
</dbReference>
<reference evidence="4" key="1">
    <citation type="submission" date="2019-11" db="EMBL/GenBank/DDBJ databases">
        <authorList>
            <person name="Liu Y."/>
            <person name="Hou J."/>
            <person name="Li T.-Q."/>
            <person name="Guan C.-H."/>
            <person name="Wu X."/>
            <person name="Wu H.-Z."/>
            <person name="Ling F."/>
            <person name="Zhang R."/>
            <person name="Shi X.-G."/>
            <person name="Ren J.-P."/>
            <person name="Chen E.-F."/>
            <person name="Sun J.-M."/>
        </authorList>
    </citation>
    <scope>NUCLEOTIDE SEQUENCE</scope>
    <source>
        <strain evidence="4">Adult_tree_wgs_1</strain>
        <tissue evidence="4">Leaves</tissue>
    </source>
</reference>
<feature type="domain" description="TPX2 central" evidence="2">
    <location>
        <begin position="316"/>
        <end position="354"/>
    </location>
</feature>
<dbReference type="InterPro" id="IPR002156">
    <property type="entry name" value="RNaseH_domain"/>
</dbReference>
<dbReference type="InterPro" id="IPR009675">
    <property type="entry name" value="TPX2_fam"/>
</dbReference>
<keyword evidence="5" id="KW-1185">Reference proteome</keyword>
<dbReference type="PANTHER" id="PTHR14326">
    <property type="entry name" value="TARGETING PROTEIN FOR XKLP2"/>
    <property type="match status" value="1"/>
</dbReference>
<dbReference type="Proteomes" id="UP000626092">
    <property type="component" value="Unassembled WGS sequence"/>
</dbReference>
<dbReference type="GO" id="GO:0090307">
    <property type="term" value="P:mitotic spindle assembly"/>
    <property type="evidence" value="ECO:0007669"/>
    <property type="project" value="TreeGrafter"/>
</dbReference>
<sequence>MPPAGKFRLNTDGSFDLGSKTSSTGGLIRDDKGQWVVKFHKKLPFANSSTLTECLALREGLKLALEKDLGGIKFSCYYPTVARREADICITDDAYEFSAPRFFDFISKETENDKRRSEIWFDSSISYAPSPFLPKIETTRSVQVESLLDLGEAEQSCKVYDEEKTCGEAKEVACTHENASVKFEPVTTKDKKSLIHEVCTPKMIPRKGDLLQTYSKNNQTVKKTACTILSIKTQNLPHKTRPGLISSSTNLGSSTAKTRKNDRKVYVREPAAPFVSMAEMIQKFESNTRERYLPCKSSSLRHDGTASKSHRKPKLTLTRPKEPEFETSQRVRSVRIKSIAELEEETKAKIPKFRPISNKKHHQWIPHLTAPKSPLLQTCLRARPPRIKSSVEMGKEELGEVPKFKAKPLNRKVLESKGDLGIFFRTKREVTVPKEFHFATDDRIPPPVTVSDLFEKERALEKEKKFVSETREKELAEERARVGKAKPSPCTTDYPMIPPKPRPEDCTNPEPFQLESLMRHEEGIQGEREERLRIEKEKAQLRAFEARPIVKENPFPVPEKVRKPMTEVQEFNLRPDNQAVDREEFDKNIKEKEITYTRYIDKAESARMMQERRP</sequence>
<dbReference type="InterPro" id="IPR044730">
    <property type="entry name" value="RNase_H-like_dom_plant"/>
</dbReference>
<comment type="caution">
    <text evidence="4">The sequence shown here is derived from an EMBL/GenBank/DDBJ whole genome shotgun (WGS) entry which is preliminary data.</text>
</comment>